<proteinExistence type="inferred from homology"/>
<dbReference type="GO" id="GO:0016614">
    <property type="term" value="F:oxidoreductase activity, acting on CH-OH group of donors"/>
    <property type="evidence" value="ECO:0007669"/>
    <property type="project" value="InterPro"/>
</dbReference>
<keyword evidence="5" id="KW-0472">Membrane</keyword>
<dbReference type="PANTHER" id="PTHR11552">
    <property type="entry name" value="GLUCOSE-METHANOL-CHOLINE GMC OXIDOREDUCTASE"/>
    <property type="match status" value="1"/>
</dbReference>
<evidence type="ECO:0000313" key="7">
    <source>
        <dbReference type="EMBL" id="CAG7721178.1"/>
    </source>
</evidence>
<keyword evidence="3 4" id="KW-0274">FAD</keyword>
<sequence length="180" mass="20819">MDFKKTFHLLLFMFQVTMMIVYNIIWKFMILLLLEPAQLDVSVPRENSGRAYNNNSHLINRGKGLGGSSMLNFNMYLRGSPYDFQDWARITGDEGWNYGNVLPFFKRIEDYHGIFFNDNFHGHYGPLPVETGKDVPLRKEWLAAGAEMGLMLRDPNGFQSEGKVFILLQWARLPIPSHKA</sequence>
<feature type="domain" description="Glucose-methanol-choline oxidoreductase N-terminal" evidence="6">
    <location>
        <begin position="62"/>
        <end position="85"/>
    </location>
</feature>
<gene>
    <name evidence="7" type="ORF">AFUS01_LOCUS10412</name>
</gene>
<protein>
    <recommendedName>
        <fullName evidence="6">Glucose-methanol-choline oxidoreductase N-terminal domain-containing protein</fullName>
    </recommendedName>
</protein>
<evidence type="ECO:0000256" key="5">
    <source>
        <dbReference type="SAM" id="Phobius"/>
    </source>
</evidence>
<dbReference type="InterPro" id="IPR000172">
    <property type="entry name" value="GMC_OxRdtase_N"/>
</dbReference>
<keyword evidence="8" id="KW-1185">Reference proteome</keyword>
<name>A0A8J2K8A4_9HEXA</name>
<comment type="caution">
    <text evidence="7">The sequence shown here is derived from an EMBL/GenBank/DDBJ whole genome shotgun (WGS) entry which is preliminary data.</text>
</comment>
<reference evidence="7" key="1">
    <citation type="submission" date="2021-06" db="EMBL/GenBank/DDBJ databases">
        <authorList>
            <person name="Hodson N. C."/>
            <person name="Mongue J. A."/>
            <person name="Jaron S. K."/>
        </authorList>
    </citation>
    <scope>NUCLEOTIDE SEQUENCE</scope>
</reference>
<dbReference type="Proteomes" id="UP000708208">
    <property type="component" value="Unassembled WGS sequence"/>
</dbReference>
<evidence type="ECO:0000256" key="1">
    <source>
        <dbReference type="ARBA" id="ARBA00001974"/>
    </source>
</evidence>
<evidence type="ECO:0000256" key="3">
    <source>
        <dbReference type="ARBA" id="ARBA00022827"/>
    </source>
</evidence>
<dbReference type="OrthoDB" id="269227at2759"/>
<feature type="transmembrane region" description="Helical" evidence="5">
    <location>
        <begin position="6"/>
        <end position="25"/>
    </location>
</feature>
<comment type="similarity">
    <text evidence="4">Belongs to the GMC oxidoreductase family.</text>
</comment>
<keyword evidence="5" id="KW-0812">Transmembrane</keyword>
<dbReference type="PROSITE" id="PS00623">
    <property type="entry name" value="GMC_OXRED_1"/>
    <property type="match status" value="1"/>
</dbReference>
<dbReference type="PANTHER" id="PTHR11552:SF147">
    <property type="entry name" value="CHOLINE DEHYDROGENASE, MITOCHONDRIAL"/>
    <property type="match status" value="1"/>
</dbReference>
<keyword evidence="5" id="KW-1133">Transmembrane helix</keyword>
<dbReference type="Pfam" id="PF00732">
    <property type="entry name" value="GMC_oxred_N"/>
    <property type="match status" value="1"/>
</dbReference>
<keyword evidence="2 4" id="KW-0285">Flavoprotein</keyword>
<evidence type="ECO:0000313" key="8">
    <source>
        <dbReference type="Proteomes" id="UP000708208"/>
    </source>
</evidence>
<organism evidence="7 8">
    <name type="scientific">Allacma fusca</name>
    <dbReference type="NCBI Taxonomy" id="39272"/>
    <lineage>
        <taxon>Eukaryota</taxon>
        <taxon>Metazoa</taxon>
        <taxon>Ecdysozoa</taxon>
        <taxon>Arthropoda</taxon>
        <taxon>Hexapoda</taxon>
        <taxon>Collembola</taxon>
        <taxon>Symphypleona</taxon>
        <taxon>Sminthuridae</taxon>
        <taxon>Allacma</taxon>
    </lineage>
</organism>
<dbReference type="InterPro" id="IPR012132">
    <property type="entry name" value="GMC_OxRdtase"/>
</dbReference>
<dbReference type="AlphaFoldDB" id="A0A8J2K8A4"/>
<evidence type="ECO:0000259" key="6">
    <source>
        <dbReference type="PROSITE" id="PS00623"/>
    </source>
</evidence>
<evidence type="ECO:0000256" key="2">
    <source>
        <dbReference type="ARBA" id="ARBA00022630"/>
    </source>
</evidence>
<comment type="cofactor">
    <cofactor evidence="1">
        <name>FAD</name>
        <dbReference type="ChEBI" id="CHEBI:57692"/>
    </cofactor>
</comment>
<dbReference type="EMBL" id="CAJVCH010077247">
    <property type="protein sequence ID" value="CAG7721178.1"/>
    <property type="molecule type" value="Genomic_DNA"/>
</dbReference>
<dbReference type="GO" id="GO:0050660">
    <property type="term" value="F:flavin adenine dinucleotide binding"/>
    <property type="evidence" value="ECO:0007669"/>
    <property type="project" value="InterPro"/>
</dbReference>
<accession>A0A8J2K8A4</accession>
<evidence type="ECO:0000256" key="4">
    <source>
        <dbReference type="RuleBase" id="RU003968"/>
    </source>
</evidence>